<evidence type="ECO:0000259" key="2">
    <source>
        <dbReference type="Pfam" id="PF09374"/>
    </source>
</evidence>
<proteinExistence type="predicted"/>
<feature type="domain" description="TtsA-like Glycoside hydrolase family 108" evidence="1">
    <location>
        <begin position="9"/>
        <end position="97"/>
    </location>
</feature>
<name>A0A0F9X812_9ZZZZ</name>
<dbReference type="InterPro" id="IPR023346">
    <property type="entry name" value="Lysozyme-like_dom_sf"/>
</dbReference>
<reference evidence="3" key="1">
    <citation type="journal article" date="2015" name="Nature">
        <title>Complex archaea that bridge the gap between prokaryotes and eukaryotes.</title>
        <authorList>
            <person name="Spang A."/>
            <person name="Saw J.H."/>
            <person name="Jorgensen S.L."/>
            <person name="Zaremba-Niedzwiedzka K."/>
            <person name="Martijn J."/>
            <person name="Lind A.E."/>
            <person name="van Eijk R."/>
            <person name="Schleper C."/>
            <person name="Guy L."/>
            <person name="Ettema T.J."/>
        </authorList>
    </citation>
    <scope>NUCLEOTIDE SEQUENCE</scope>
</reference>
<dbReference type="SUPFAM" id="SSF53955">
    <property type="entry name" value="Lysozyme-like"/>
    <property type="match status" value="1"/>
</dbReference>
<dbReference type="AlphaFoldDB" id="A0A0F9X812"/>
<dbReference type="Pfam" id="PF09374">
    <property type="entry name" value="PG_binding_3"/>
    <property type="match status" value="1"/>
</dbReference>
<dbReference type="InterPro" id="IPR018537">
    <property type="entry name" value="Peptidoglycan-bd_3"/>
</dbReference>
<accession>A0A0F9X812</accession>
<dbReference type="InterPro" id="IPR018247">
    <property type="entry name" value="EF_Hand_1_Ca_BS"/>
</dbReference>
<dbReference type="InterPro" id="IPR008565">
    <property type="entry name" value="TtsA-like_GH18_dom"/>
</dbReference>
<evidence type="ECO:0000259" key="1">
    <source>
        <dbReference type="Pfam" id="PF05838"/>
    </source>
</evidence>
<comment type="caution">
    <text evidence="3">The sequence shown here is derived from an EMBL/GenBank/DDBJ whole genome shotgun (WGS) entry which is preliminary data.</text>
</comment>
<dbReference type="NCBIfam" id="NF040573">
    <property type="entry name" value="holin_dep_muram"/>
    <property type="match status" value="1"/>
</dbReference>
<dbReference type="PROSITE" id="PS00018">
    <property type="entry name" value="EF_HAND_1"/>
    <property type="match status" value="1"/>
</dbReference>
<dbReference type="CDD" id="cd13926">
    <property type="entry name" value="N-acetylmuramidase_GH108"/>
    <property type="match status" value="1"/>
</dbReference>
<gene>
    <name evidence="3" type="ORF">LCGC14_0255950</name>
</gene>
<sequence>MQTVEEIAKSIVAREGGFVNDPDDPGGATKHGVTIHTMRRLGLDLNRDGAVNVADVQALSQAQATEIFITHYFHKPKIAQLPEPLQPSVFDMYVNAGGNAVKILQRLLRDMGFDVAVDGALGPQTLSATGHAYAQAPAQFVDAYAVARRNYYFGLADQRPASRKYARTRAGTKGGWIKRAEEFMSPQYHLSPRDFNERVEAWR</sequence>
<evidence type="ECO:0000313" key="3">
    <source>
        <dbReference type="EMBL" id="KKN87728.1"/>
    </source>
</evidence>
<organism evidence="3">
    <name type="scientific">marine sediment metagenome</name>
    <dbReference type="NCBI Taxonomy" id="412755"/>
    <lineage>
        <taxon>unclassified sequences</taxon>
        <taxon>metagenomes</taxon>
        <taxon>ecological metagenomes</taxon>
    </lineage>
</organism>
<feature type="domain" description="Peptidoglycan binding" evidence="2">
    <location>
        <begin position="99"/>
        <end position="181"/>
    </location>
</feature>
<dbReference type="Gene3D" id="1.20.141.10">
    <property type="entry name" value="Chitosanase, subunit A, domain 1"/>
    <property type="match status" value="1"/>
</dbReference>
<dbReference type="EMBL" id="LAZR01000135">
    <property type="protein sequence ID" value="KKN87728.1"/>
    <property type="molecule type" value="Genomic_DNA"/>
</dbReference>
<protein>
    <submittedName>
        <fullName evidence="3">Uncharacterized protein</fullName>
    </submittedName>
</protein>
<dbReference type="Pfam" id="PF05838">
    <property type="entry name" value="Glyco_hydro_108"/>
    <property type="match status" value="1"/>
</dbReference>